<keyword evidence="1" id="KW-0472">Membrane</keyword>
<sequence length="203" mass="22847">MGLRRQQKSGALCFRLFTFSTLIAMMAYGAMEPKQLRKVTAEFVTIIIGAVATGVQVYVTVAKFLPLPYNIFAVIAADTICALAFIAAIAILSYWNIKVVYIPRDNDPAAWFKCANAREWDSVLTDSGFGKWLNIVWCDVEVDGRHRLVGNWAARQKLHVMTGLSTVCLVFTAMTIVYTIFRAIYLGHIRSPKIYAKLRETFH</sequence>
<evidence type="ECO:0000313" key="3">
    <source>
        <dbReference type="Proteomes" id="UP000696573"/>
    </source>
</evidence>
<keyword evidence="1" id="KW-1133">Transmembrane helix</keyword>
<evidence type="ECO:0000313" key="2">
    <source>
        <dbReference type="EMBL" id="CAH0020897.1"/>
    </source>
</evidence>
<dbReference type="OrthoDB" id="5233791at2759"/>
<gene>
    <name evidence="2" type="ORF">CRHIZ90672A_00012677</name>
</gene>
<keyword evidence="1" id="KW-0812">Transmembrane</keyword>
<organism evidence="2 3">
    <name type="scientific">Clonostachys rhizophaga</name>
    <dbReference type="NCBI Taxonomy" id="160324"/>
    <lineage>
        <taxon>Eukaryota</taxon>
        <taxon>Fungi</taxon>
        <taxon>Dikarya</taxon>
        <taxon>Ascomycota</taxon>
        <taxon>Pezizomycotina</taxon>
        <taxon>Sordariomycetes</taxon>
        <taxon>Hypocreomycetidae</taxon>
        <taxon>Hypocreales</taxon>
        <taxon>Bionectriaceae</taxon>
        <taxon>Clonostachys</taxon>
    </lineage>
</organism>
<comment type="caution">
    <text evidence="2">The sequence shown here is derived from an EMBL/GenBank/DDBJ whole genome shotgun (WGS) entry which is preliminary data.</text>
</comment>
<dbReference type="AlphaFoldDB" id="A0A9N9VCP2"/>
<feature type="transmembrane region" description="Helical" evidence="1">
    <location>
        <begin position="158"/>
        <end position="181"/>
    </location>
</feature>
<keyword evidence="3" id="KW-1185">Reference proteome</keyword>
<name>A0A9N9VCP2_9HYPO</name>
<evidence type="ECO:0000256" key="1">
    <source>
        <dbReference type="SAM" id="Phobius"/>
    </source>
</evidence>
<dbReference type="EMBL" id="CABFNQ020000647">
    <property type="protein sequence ID" value="CAH0020897.1"/>
    <property type="molecule type" value="Genomic_DNA"/>
</dbReference>
<feature type="transmembrane region" description="Helical" evidence="1">
    <location>
        <begin position="72"/>
        <end position="95"/>
    </location>
</feature>
<accession>A0A9N9VCP2</accession>
<protein>
    <recommendedName>
        <fullName evidence="4">MARVEL domain-containing protein</fullName>
    </recommendedName>
</protein>
<reference evidence="2" key="1">
    <citation type="submission" date="2021-10" db="EMBL/GenBank/DDBJ databases">
        <authorList>
            <person name="Piombo E."/>
        </authorList>
    </citation>
    <scope>NUCLEOTIDE SEQUENCE</scope>
</reference>
<proteinExistence type="predicted"/>
<feature type="transmembrane region" description="Helical" evidence="1">
    <location>
        <begin position="12"/>
        <end position="31"/>
    </location>
</feature>
<evidence type="ECO:0008006" key="4">
    <source>
        <dbReference type="Google" id="ProtNLM"/>
    </source>
</evidence>
<dbReference type="Proteomes" id="UP000696573">
    <property type="component" value="Unassembled WGS sequence"/>
</dbReference>
<feature type="transmembrane region" description="Helical" evidence="1">
    <location>
        <begin position="43"/>
        <end position="65"/>
    </location>
</feature>